<feature type="binding site" evidence="7">
    <location>
        <position position="58"/>
    </location>
    <ligand>
        <name>substrate</name>
    </ligand>
</feature>
<reference evidence="8 9" key="1">
    <citation type="submission" date="2016-10" db="EMBL/GenBank/DDBJ databases">
        <authorList>
            <person name="de Groot N.N."/>
        </authorList>
    </citation>
    <scope>NUCLEOTIDE SEQUENCE [LARGE SCALE GENOMIC DNA]</scope>
    <source>
        <strain evidence="8 9">DSM 21741</strain>
    </source>
</reference>
<keyword evidence="7" id="KW-0479">Metal-binding</keyword>
<dbReference type="GO" id="GO:0009073">
    <property type="term" value="P:aromatic amino acid family biosynthetic process"/>
    <property type="evidence" value="ECO:0007669"/>
    <property type="project" value="UniProtKB-KW"/>
</dbReference>
<feature type="binding site" evidence="7">
    <location>
        <position position="16"/>
    </location>
    <ligand>
        <name>Mg(2+)</name>
        <dbReference type="ChEBI" id="CHEBI:18420"/>
    </ligand>
</feature>
<dbReference type="GO" id="GO:0005524">
    <property type="term" value="F:ATP binding"/>
    <property type="evidence" value="ECO:0007669"/>
    <property type="project" value="UniProtKB-UniRule"/>
</dbReference>
<dbReference type="InterPro" id="IPR027417">
    <property type="entry name" value="P-loop_NTPase"/>
</dbReference>
<feature type="binding site" evidence="7">
    <location>
        <position position="134"/>
    </location>
    <ligand>
        <name>substrate</name>
    </ligand>
</feature>
<feature type="binding site" evidence="7">
    <location>
        <position position="116"/>
    </location>
    <ligand>
        <name>ATP</name>
        <dbReference type="ChEBI" id="CHEBI:30616"/>
    </ligand>
</feature>
<dbReference type="PRINTS" id="PR01100">
    <property type="entry name" value="SHIKIMTKNASE"/>
</dbReference>
<dbReference type="SUPFAM" id="SSF52540">
    <property type="entry name" value="P-loop containing nucleoside triphosphate hydrolases"/>
    <property type="match status" value="1"/>
</dbReference>
<evidence type="ECO:0000256" key="7">
    <source>
        <dbReference type="HAMAP-Rule" id="MF_00109"/>
    </source>
</evidence>
<dbReference type="Pfam" id="PF01202">
    <property type="entry name" value="SKI"/>
    <property type="match status" value="1"/>
</dbReference>
<dbReference type="GO" id="GO:0008652">
    <property type="term" value="P:amino acid biosynthetic process"/>
    <property type="evidence" value="ECO:0007669"/>
    <property type="project" value="UniProtKB-KW"/>
</dbReference>
<evidence type="ECO:0000256" key="4">
    <source>
        <dbReference type="ARBA" id="ARBA00022777"/>
    </source>
</evidence>
<evidence type="ECO:0000313" key="9">
    <source>
        <dbReference type="Proteomes" id="UP000199092"/>
    </source>
</evidence>
<dbReference type="RefSeq" id="WP_091412917.1">
    <property type="nucleotide sequence ID" value="NZ_LT629749.1"/>
</dbReference>
<dbReference type="CDD" id="cd00464">
    <property type="entry name" value="SK"/>
    <property type="match status" value="1"/>
</dbReference>
<evidence type="ECO:0000256" key="5">
    <source>
        <dbReference type="ARBA" id="ARBA00022840"/>
    </source>
</evidence>
<keyword evidence="4 7" id="KW-0418">Kinase</keyword>
<dbReference type="GO" id="GO:0000287">
    <property type="term" value="F:magnesium ion binding"/>
    <property type="evidence" value="ECO:0007669"/>
    <property type="project" value="UniProtKB-UniRule"/>
</dbReference>
<comment type="subunit">
    <text evidence="7">Monomer.</text>
</comment>
<keyword evidence="7" id="KW-0963">Cytoplasm</keyword>
<dbReference type="STRING" id="546871.SAMN04488543_2218"/>
<keyword evidence="5 7" id="KW-0067">ATP-binding</keyword>
<dbReference type="Proteomes" id="UP000199092">
    <property type="component" value="Chromosome I"/>
</dbReference>
<dbReference type="GO" id="GO:0005829">
    <property type="term" value="C:cytosol"/>
    <property type="evidence" value="ECO:0007669"/>
    <property type="project" value="TreeGrafter"/>
</dbReference>
<evidence type="ECO:0000256" key="6">
    <source>
        <dbReference type="ARBA" id="ARBA00023141"/>
    </source>
</evidence>
<dbReference type="GO" id="GO:0004765">
    <property type="term" value="F:shikimate kinase activity"/>
    <property type="evidence" value="ECO:0007669"/>
    <property type="project" value="UniProtKB-UniRule"/>
</dbReference>
<dbReference type="InterPro" id="IPR031322">
    <property type="entry name" value="Shikimate/glucono_kinase"/>
</dbReference>
<dbReference type="InterPro" id="IPR000623">
    <property type="entry name" value="Shikimate_kinase/TSH1"/>
</dbReference>
<keyword evidence="6 7" id="KW-0057">Aromatic amino acid biosynthesis</keyword>
<dbReference type="UniPathway" id="UPA00053">
    <property type="reaction ID" value="UER00088"/>
</dbReference>
<gene>
    <name evidence="7" type="primary">aroK</name>
    <name evidence="8" type="ORF">SAMN04488543_2218</name>
</gene>
<keyword evidence="3 7" id="KW-0547">Nucleotide-binding</keyword>
<keyword evidence="7" id="KW-0460">Magnesium</keyword>
<protein>
    <recommendedName>
        <fullName evidence="7">Shikimate kinase</fullName>
        <shortName evidence="7">SK</shortName>
        <ecNumber evidence="7">2.7.1.71</ecNumber>
    </recommendedName>
</protein>
<comment type="cofactor">
    <cofactor evidence="7">
        <name>Mg(2+)</name>
        <dbReference type="ChEBI" id="CHEBI:18420"/>
    </cofactor>
    <text evidence="7">Binds 1 Mg(2+) ion per subunit.</text>
</comment>
<feature type="binding site" evidence="7">
    <location>
        <begin position="12"/>
        <end position="17"/>
    </location>
    <ligand>
        <name>ATP</name>
        <dbReference type="ChEBI" id="CHEBI:30616"/>
    </ligand>
</feature>
<proteinExistence type="inferred from homology"/>
<accession>A0A1H1UB56</accession>
<comment type="similarity">
    <text evidence="7">Belongs to the shikimate kinase family.</text>
</comment>
<feature type="binding site" evidence="7">
    <location>
        <position position="34"/>
    </location>
    <ligand>
        <name>substrate</name>
    </ligand>
</feature>
<dbReference type="AlphaFoldDB" id="A0A1H1UB56"/>
<evidence type="ECO:0000256" key="3">
    <source>
        <dbReference type="ARBA" id="ARBA00022741"/>
    </source>
</evidence>
<dbReference type="EC" id="2.7.1.71" evidence="7"/>
<dbReference type="PANTHER" id="PTHR21087">
    <property type="entry name" value="SHIKIMATE KINASE"/>
    <property type="match status" value="1"/>
</dbReference>
<dbReference type="Gene3D" id="3.40.50.300">
    <property type="entry name" value="P-loop containing nucleotide triphosphate hydrolases"/>
    <property type="match status" value="1"/>
</dbReference>
<comment type="pathway">
    <text evidence="7">Metabolic intermediate biosynthesis; chorismate biosynthesis; chorismate from D-erythrose 4-phosphate and phosphoenolpyruvate: step 5/7.</text>
</comment>
<sequence length="168" mass="17792">MSRPVVLVGAPGSGKSTTGALLAERLGVPFTDVDTEIEQRAGRSIAAIFADDGEPAFRALEEQVTAELLERPGVLSLGGGAVLSPVTRAALRGHRVVWLQVSAATAVSRVGLNEARPLLLGNVRGRLIKLLAERTPLYAEVATERVETDARPPEEVVELLLAPEKSRA</sequence>
<keyword evidence="2 7" id="KW-0808">Transferase</keyword>
<feature type="binding site" evidence="7">
    <location>
        <position position="151"/>
    </location>
    <ligand>
        <name>ATP</name>
        <dbReference type="ChEBI" id="CHEBI:30616"/>
    </ligand>
</feature>
<evidence type="ECO:0000313" key="8">
    <source>
        <dbReference type="EMBL" id="SDS69697.1"/>
    </source>
</evidence>
<comment type="subcellular location">
    <subcellularLocation>
        <location evidence="7">Cytoplasm</location>
    </subcellularLocation>
</comment>
<feature type="binding site" evidence="7">
    <location>
        <position position="79"/>
    </location>
    <ligand>
        <name>substrate</name>
    </ligand>
</feature>
<keyword evidence="9" id="KW-1185">Reference proteome</keyword>
<dbReference type="HAMAP" id="MF_00109">
    <property type="entry name" value="Shikimate_kinase"/>
    <property type="match status" value="1"/>
</dbReference>
<organism evidence="8 9">
    <name type="scientific">Friedmanniella luteola</name>
    <dbReference type="NCBI Taxonomy" id="546871"/>
    <lineage>
        <taxon>Bacteria</taxon>
        <taxon>Bacillati</taxon>
        <taxon>Actinomycetota</taxon>
        <taxon>Actinomycetes</taxon>
        <taxon>Propionibacteriales</taxon>
        <taxon>Nocardioidaceae</taxon>
        <taxon>Friedmanniella</taxon>
    </lineage>
</organism>
<comment type="function">
    <text evidence="7">Catalyzes the specific phosphorylation of the 3-hydroxyl group of shikimic acid using ATP as a cosubstrate.</text>
</comment>
<comment type="catalytic activity">
    <reaction evidence="7">
        <text>shikimate + ATP = 3-phosphoshikimate + ADP + H(+)</text>
        <dbReference type="Rhea" id="RHEA:13121"/>
        <dbReference type="ChEBI" id="CHEBI:15378"/>
        <dbReference type="ChEBI" id="CHEBI:30616"/>
        <dbReference type="ChEBI" id="CHEBI:36208"/>
        <dbReference type="ChEBI" id="CHEBI:145989"/>
        <dbReference type="ChEBI" id="CHEBI:456216"/>
        <dbReference type="EC" id="2.7.1.71"/>
    </reaction>
</comment>
<keyword evidence="1 7" id="KW-0028">Amino-acid biosynthesis</keyword>
<name>A0A1H1UB56_9ACTN</name>
<dbReference type="OrthoDB" id="9800332at2"/>
<evidence type="ECO:0000256" key="1">
    <source>
        <dbReference type="ARBA" id="ARBA00022605"/>
    </source>
</evidence>
<evidence type="ECO:0000256" key="2">
    <source>
        <dbReference type="ARBA" id="ARBA00022679"/>
    </source>
</evidence>
<dbReference type="PANTHER" id="PTHR21087:SF16">
    <property type="entry name" value="SHIKIMATE KINASE 1, CHLOROPLASTIC"/>
    <property type="match status" value="1"/>
</dbReference>
<dbReference type="EMBL" id="LT629749">
    <property type="protein sequence ID" value="SDS69697.1"/>
    <property type="molecule type" value="Genomic_DNA"/>
</dbReference>
<dbReference type="GO" id="GO:0009423">
    <property type="term" value="P:chorismate biosynthetic process"/>
    <property type="evidence" value="ECO:0007669"/>
    <property type="project" value="UniProtKB-UniRule"/>
</dbReference>